<dbReference type="AlphaFoldDB" id="A0A875RQ91"/>
<dbReference type="Pfam" id="PF07687">
    <property type="entry name" value="M20_dimer"/>
    <property type="match status" value="1"/>
</dbReference>
<dbReference type="PANTHER" id="PTHR43808">
    <property type="entry name" value="ACETYLORNITHINE DEACETYLASE"/>
    <property type="match status" value="1"/>
</dbReference>
<dbReference type="Gene3D" id="3.40.630.10">
    <property type="entry name" value="Zn peptidases"/>
    <property type="match status" value="1"/>
</dbReference>
<keyword evidence="4" id="KW-1185">Reference proteome</keyword>
<dbReference type="GO" id="GO:0016787">
    <property type="term" value="F:hydrolase activity"/>
    <property type="evidence" value="ECO:0007669"/>
    <property type="project" value="InterPro"/>
</dbReference>
<dbReference type="SUPFAM" id="SSF53187">
    <property type="entry name" value="Zn-dependent exopeptidases"/>
    <property type="match status" value="1"/>
</dbReference>
<name>A0A875RQ91_EENNA</name>
<evidence type="ECO:0000256" key="1">
    <source>
        <dbReference type="ARBA" id="ARBA00006247"/>
    </source>
</evidence>
<dbReference type="OrthoDB" id="10059875at2759"/>
<dbReference type="PANTHER" id="PTHR43808:SF25">
    <property type="entry name" value="PEPTIDASE M20 DIMERISATION DOMAIN-CONTAINING PROTEIN"/>
    <property type="match status" value="1"/>
</dbReference>
<dbReference type="GeneID" id="62197006"/>
<evidence type="ECO:0000259" key="2">
    <source>
        <dbReference type="Pfam" id="PF07687"/>
    </source>
</evidence>
<proteinExistence type="inferred from homology"/>
<dbReference type="Gene3D" id="3.30.70.360">
    <property type="match status" value="1"/>
</dbReference>
<protein>
    <recommendedName>
        <fullName evidence="2">Peptidase M20 dimerisation domain-containing protein</fullName>
    </recommendedName>
</protein>
<dbReference type="InterPro" id="IPR002933">
    <property type="entry name" value="Peptidase_M20"/>
</dbReference>
<organism evidence="3 4">
    <name type="scientific">Eeniella nana</name>
    <name type="common">Yeast</name>
    <name type="synonym">Brettanomyces nanus</name>
    <dbReference type="NCBI Taxonomy" id="13502"/>
    <lineage>
        <taxon>Eukaryota</taxon>
        <taxon>Fungi</taxon>
        <taxon>Dikarya</taxon>
        <taxon>Ascomycota</taxon>
        <taxon>Saccharomycotina</taxon>
        <taxon>Pichiomycetes</taxon>
        <taxon>Pichiales</taxon>
        <taxon>Pichiaceae</taxon>
        <taxon>Brettanomyces</taxon>
    </lineage>
</organism>
<dbReference type="EMBL" id="CP064815">
    <property type="protein sequence ID" value="QPG76220.1"/>
    <property type="molecule type" value="Genomic_DNA"/>
</dbReference>
<evidence type="ECO:0000313" key="3">
    <source>
        <dbReference type="EMBL" id="QPG76220.1"/>
    </source>
</evidence>
<reference evidence="3" key="1">
    <citation type="submission" date="2020-10" db="EMBL/GenBank/DDBJ databases">
        <authorList>
            <person name="Roach M.J.R."/>
        </authorList>
    </citation>
    <scope>NUCLEOTIDE SEQUENCE</scope>
    <source>
        <strain evidence="3">CBS 1945</strain>
    </source>
</reference>
<dbReference type="KEGG" id="bnn:FOA43_003606"/>
<dbReference type="RefSeq" id="XP_038779785.1">
    <property type="nucleotide sequence ID" value="XM_038923857.1"/>
</dbReference>
<dbReference type="Pfam" id="PF01546">
    <property type="entry name" value="Peptidase_M20"/>
    <property type="match status" value="1"/>
</dbReference>
<comment type="similarity">
    <text evidence="1">Belongs to the peptidase M20A family.</text>
</comment>
<evidence type="ECO:0000313" key="4">
    <source>
        <dbReference type="Proteomes" id="UP000662931"/>
    </source>
</evidence>
<feature type="domain" description="Peptidase M20 dimerisation" evidence="2">
    <location>
        <begin position="189"/>
        <end position="303"/>
    </location>
</feature>
<dbReference type="Proteomes" id="UP000662931">
    <property type="component" value="Chromosome 4"/>
</dbReference>
<dbReference type="InterPro" id="IPR011650">
    <property type="entry name" value="Peptidase_M20_dimer"/>
</dbReference>
<gene>
    <name evidence="3" type="ORF">FOA43_003606</name>
</gene>
<sequence length="413" mass="45819">MEQLPEINEKDCLEFLSNFVKIPSHSKTPAEIDAIKYVTKAMKDIGLDASNVGFKDKNDGMQRFDSVGIWKGTGKKEGGRKLLFNGHVDVNPVSEGWTVDPYGGKYDDKFIYGIGVSNMKSGCSSYYMAVKTLKNAGYKVSKDVTLTFVVGELQGGAGTVALIEQGVVTKATADCFINCEPTDVVALTMHAGSAIFSVNVIGDTRHMSKREEATDSILASMDAIDRMTDMTFSHAKSKVHESINRCHIGTIRGGLGRKYEDWRQPQVADFVTFEGAARYAPGQDVSIVLEDLDTKMKETQKKYPKMKYELSIVKRDCMPPYEVDPKAQIVQTLNKHYKFVRGYEQPTGAIKPPCFYGSDAGHLYEKLGMEGIVCGPGGKYNTMPDERVDIPDYLDTIRIFMRTIVETCGAYKE</sequence>
<dbReference type="InterPro" id="IPR050072">
    <property type="entry name" value="Peptidase_M20A"/>
</dbReference>
<accession>A0A875RQ91</accession>